<accession>K2JW42</accession>
<evidence type="ECO:0000313" key="2">
    <source>
        <dbReference type="Proteomes" id="UP000006755"/>
    </source>
</evidence>
<protein>
    <submittedName>
        <fullName evidence="1">Uncharacterized protein</fullName>
    </submittedName>
</protein>
<comment type="caution">
    <text evidence="1">The sequence shown here is derived from an EMBL/GenBank/DDBJ whole genome shotgun (WGS) entry which is preliminary data.</text>
</comment>
<reference evidence="1 2" key="1">
    <citation type="journal article" date="2012" name="J. Bacteriol.">
        <title>Genome Sequence of Gallaecimonas xiamenensis Type Strain 3-C-1.</title>
        <authorList>
            <person name="Lai Q."/>
            <person name="Wang L."/>
            <person name="Wang W."/>
            <person name="Shao Z."/>
        </authorList>
    </citation>
    <scope>NUCLEOTIDE SEQUENCE [LARGE SCALE GENOMIC DNA]</scope>
    <source>
        <strain evidence="1 2">3-C-1</strain>
    </source>
</reference>
<name>K2JW42_9GAMM</name>
<dbReference type="PATRIC" id="fig|745411.4.peg.2969"/>
<organism evidence="1 2">
    <name type="scientific">Gallaecimonas xiamenensis 3-C-1</name>
    <dbReference type="NCBI Taxonomy" id="745411"/>
    <lineage>
        <taxon>Bacteria</taxon>
        <taxon>Pseudomonadati</taxon>
        <taxon>Pseudomonadota</taxon>
        <taxon>Gammaproteobacteria</taxon>
        <taxon>Enterobacterales</taxon>
        <taxon>Gallaecimonadaceae</taxon>
        <taxon>Gallaecimonas</taxon>
    </lineage>
</organism>
<dbReference type="AlphaFoldDB" id="K2JW42"/>
<evidence type="ECO:0000313" key="1">
    <source>
        <dbReference type="EMBL" id="EKE69450.1"/>
    </source>
</evidence>
<gene>
    <name evidence="1" type="ORF">B3C1_15102</name>
</gene>
<dbReference type="eggNOG" id="ENOG502ZX3X">
    <property type="taxonomic scope" value="Bacteria"/>
</dbReference>
<keyword evidence="2" id="KW-1185">Reference proteome</keyword>
<dbReference type="EMBL" id="AMRI01000024">
    <property type="protein sequence ID" value="EKE69450.1"/>
    <property type="molecule type" value="Genomic_DNA"/>
</dbReference>
<proteinExistence type="predicted"/>
<sequence>MPTADRLTFGEQQPWLLCLCEEEKANLRAALPGHLVALLSDTGVQLYLKQQELGFAFDAIQSAQLYFMRRAKGQGWITLEARLVKTGETFRILDMDRFTDSGLKWFIDNQKQLESFIGMPIVVQDCGYDC</sequence>
<dbReference type="Proteomes" id="UP000006755">
    <property type="component" value="Unassembled WGS sequence"/>
</dbReference>